<evidence type="ECO:0000259" key="2">
    <source>
        <dbReference type="Pfam" id="PF15608"/>
    </source>
</evidence>
<dbReference type="EMBL" id="UHIC01000001">
    <property type="protein sequence ID" value="SUO94376.1"/>
    <property type="molecule type" value="Genomic_DNA"/>
</dbReference>
<protein>
    <submittedName>
        <fullName evidence="3">Citrate lyase beta subunit</fullName>
    </submittedName>
</protein>
<dbReference type="GO" id="GO:0016829">
    <property type="term" value="F:lyase activity"/>
    <property type="evidence" value="ECO:0007669"/>
    <property type="project" value="UniProtKB-KW"/>
</dbReference>
<organism evidence="3 4">
    <name type="scientific">Suttonella ornithocola</name>
    <dbReference type="NCBI Taxonomy" id="279832"/>
    <lineage>
        <taxon>Bacteria</taxon>
        <taxon>Pseudomonadati</taxon>
        <taxon>Pseudomonadota</taxon>
        <taxon>Gammaproteobacteria</taxon>
        <taxon>Cardiobacteriales</taxon>
        <taxon>Cardiobacteriaceae</taxon>
        <taxon>Suttonella</taxon>
    </lineage>
</organism>
<sequence>MTNAFHGSYRPEDVTFLLTQLSQVDDLPPLEKEHAIQSGKRHYSEFLKPERAPSSEYLATFRQALAQNGVRMAQDCRTLSELIARQHPNAILVSLARAGTPVGVILKHLLSEQLGRDVAHYSVSIIRDRGIDLNALNAILRQHPDGENDLIFIDGWTGKGVITQELERALTEYNAKYQRKILPRLYVLSDLAGVATGAASYEDYLIPSAILNATISGLVSRTVLNHQIQANDYHGCLYYRQFADIDQSQSFADHILQLAHEQTPQLPENSAQQKAQNHARMQTYLAATRERYAIKDNNLIKPGIGEATRVLLRRVPERLILRDATQPSVQHLKLLAEEKNIPITYDAALPFYAVSLIKTA</sequence>
<dbReference type="AlphaFoldDB" id="A0A380MQN2"/>
<dbReference type="InterPro" id="IPR028157">
    <property type="entry name" value="PELOTA_dom"/>
</dbReference>
<evidence type="ECO:0000259" key="1">
    <source>
        <dbReference type="Pfam" id="PF11202"/>
    </source>
</evidence>
<dbReference type="RefSeq" id="WP_072576771.1">
    <property type="nucleotide sequence ID" value="NZ_LWHB01000099.1"/>
</dbReference>
<dbReference type="InterPro" id="IPR048336">
    <property type="entry name" value="StiP-like"/>
</dbReference>
<accession>A0A380MQN2</accession>
<evidence type="ECO:0000313" key="3">
    <source>
        <dbReference type="EMBL" id="SUO94376.1"/>
    </source>
</evidence>
<dbReference type="OrthoDB" id="1663315at2"/>
<dbReference type="Proteomes" id="UP000254601">
    <property type="component" value="Unassembled WGS sequence"/>
</dbReference>
<name>A0A380MQN2_9GAMM</name>
<reference evidence="3 4" key="1">
    <citation type="submission" date="2018-06" db="EMBL/GenBank/DDBJ databases">
        <authorList>
            <consortium name="Pathogen Informatics"/>
            <person name="Doyle S."/>
        </authorList>
    </citation>
    <scope>NUCLEOTIDE SEQUENCE [LARGE SCALE GENOMIC DNA]</scope>
    <source>
        <strain evidence="3 4">NCTC13337</strain>
    </source>
</reference>
<keyword evidence="4" id="KW-1185">Reference proteome</keyword>
<dbReference type="Pfam" id="PF11202">
    <property type="entry name" value="StiP"/>
    <property type="match status" value="1"/>
</dbReference>
<proteinExistence type="predicted"/>
<dbReference type="Gene3D" id="3.30.1330.30">
    <property type="match status" value="1"/>
</dbReference>
<evidence type="ECO:0000313" key="4">
    <source>
        <dbReference type="Proteomes" id="UP000254601"/>
    </source>
</evidence>
<keyword evidence="3" id="KW-0456">Lyase</keyword>
<gene>
    <name evidence="3" type="ORF">NCTC13337_00706</name>
</gene>
<dbReference type="InterPro" id="IPR011215">
    <property type="entry name" value="StiP_N"/>
</dbReference>
<feature type="domain" description="Cysteine protease StiP N-terminal" evidence="1">
    <location>
        <begin position="7"/>
        <end position="255"/>
    </location>
</feature>
<dbReference type="PIRSF" id="PIRSF020979">
    <property type="entry name" value="UCP020979"/>
    <property type="match status" value="1"/>
</dbReference>
<feature type="domain" description="PELOTA RNA-binding" evidence="2">
    <location>
        <begin position="283"/>
        <end position="358"/>
    </location>
</feature>
<dbReference type="InterPro" id="IPR029064">
    <property type="entry name" value="Ribosomal_eL30-like_sf"/>
</dbReference>
<dbReference type="Pfam" id="PF15608">
    <property type="entry name" value="PELOTA_1"/>
    <property type="match status" value="1"/>
</dbReference>